<dbReference type="Proteomes" id="UP001318860">
    <property type="component" value="Unassembled WGS sequence"/>
</dbReference>
<comment type="caution">
    <text evidence="3">The sequence shown here is derived from an EMBL/GenBank/DDBJ whole genome shotgun (WGS) entry which is preliminary data.</text>
</comment>
<dbReference type="Pfam" id="PF04484">
    <property type="entry name" value="QWRF"/>
    <property type="match status" value="2"/>
</dbReference>
<accession>A0ABR0VY78</accession>
<evidence type="ECO:0000313" key="3">
    <source>
        <dbReference type="EMBL" id="KAK6139019.1"/>
    </source>
</evidence>
<dbReference type="InterPro" id="IPR007573">
    <property type="entry name" value="QWRF"/>
</dbReference>
<comment type="similarity">
    <text evidence="1">Belongs to the QWRF family.</text>
</comment>
<sequence>MVTAVASTPKQRPLQNQKRPPLLPSDSDNAPPRRPKAREVTSRYLSLSTSSSSSNSSSSTNTTLSSITSGSSISSRRSPSPMLSGRTAITTPKSLQRAVSAERRRPAAATTPSGAEKMLVKSVRSLSVSFQGESYSLPVSKGELEAERSATASLAGKISGREVKFLDSEFDYGAERAKWNGSGSALKDLRKSMADENSRSKVVTELKLENNDEEARGVGDLESRQRLRDSLNSDVESISSESTVSGNAIQLKGGPRGVVVPARIWQDASNRVHKVPDPASPLSSNASNRTLGPSKLTLAKKFQNDSPVSSPRERGLSPVRGGARAASPCKALSSSTGALLRGIASPSRARSSTGNSMNDNNTCGTPSMSSFAIDVRRGKLGENRIADAHGLRLLYNRILQWRLANAKVENTMLVQKQTAEETTELMLDYRNIINFNVPSYTSTGYTFDFFSLAFNLISTLFFSLHQRSLYNAWVTTSKLRHSVMSKGIELQLLRHNLKLYSILKGHVRPFLSCSVTSADITYRALEASTVRLPIVCGAKGDVHKVQEAITSAVDVMQAMASSVCSLLVKSVSFPDLLLIAVGHFASTGGADELTGGGTF</sequence>
<feature type="region of interest" description="Disordered" evidence="2">
    <location>
        <begin position="271"/>
        <end position="328"/>
    </location>
</feature>
<feature type="region of interest" description="Disordered" evidence="2">
    <location>
        <begin position="342"/>
        <end position="363"/>
    </location>
</feature>
<dbReference type="PANTHER" id="PTHR31807">
    <property type="entry name" value="AUGMIN FAMILY MEMBER"/>
    <property type="match status" value="1"/>
</dbReference>
<protein>
    <submittedName>
        <fullName evidence="3">Uncharacterized protein</fullName>
    </submittedName>
</protein>
<feature type="compositionally biased region" description="Polar residues" evidence="2">
    <location>
        <begin position="348"/>
        <end position="363"/>
    </location>
</feature>
<evidence type="ECO:0000313" key="4">
    <source>
        <dbReference type="Proteomes" id="UP001318860"/>
    </source>
</evidence>
<feature type="region of interest" description="Disordered" evidence="2">
    <location>
        <begin position="1"/>
        <end position="114"/>
    </location>
</feature>
<proteinExistence type="inferred from homology"/>
<reference evidence="3 4" key="1">
    <citation type="journal article" date="2021" name="Comput. Struct. Biotechnol. J.">
        <title>De novo genome assembly of the potent medicinal plant Rehmannia glutinosa using nanopore technology.</title>
        <authorList>
            <person name="Ma L."/>
            <person name="Dong C."/>
            <person name="Song C."/>
            <person name="Wang X."/>
            <person name="Zheng X."/>
            <person name="Niu Y."/>
            <person name="Chen S."/>
            <person name="Feng W."/>
        </authorList>
    </citation>
    <scope>NUCLEOTIDE SEQUENCE [LARGE SCALE GENOMIC DNA]</scope>
    <source>
        <strain evidence="3">DH-2019</strain>
    </source>
</reference>
<keyword evidence="4" id="KW-1185">Reference proteome</keyword>
<dbReference type="EMBL" id="JABTTQ020000553">
    <property type="protein sequence ID" value="KAK6139019.1"/>
    <property type="molecule type" value="Genomic_DNA"/>
</dbReference>
<feature type="compositionally biased region" description="Polar residues" evidence="2">
    <location>
        <begin position="281"/>
        <end position="291"/>
    </location>
</feature>
<gene>
    <name evidence="3" type="ORF">DH2020_027242</name>
</gene>
<feature type="compositionally biased region" description="Low complexity" evidence="2">
    <location>
        <begin position="42"/>
        <end position="86"/>
    </location>
</feature>
<organism evidence="3 4">
    <name type="scientific">Rehmannia glutinosa</name>
    <name type="common">Chinese foxglove</name>
    <dbReference type="NCBI Taxonomy" id="99300"/>
    <lineage>
        <taxon>Eukaryota</taxon>
        <taxon>Viridiplantae</taxon>
        <taxon>Streptophyta</taxon>
        <taxon>Embryophyta</taxon>
        <taxon>Tracheophyta</taxon>
        <taxon>Spermatophyta</taxon>
        <taxon>Magnoliopsida</taxon>
        <taxon>eudicotyledons</taxon>
        <taxon>Gunneridae</taxon>
        <taxon>Pentapetalae</taxon>
        <taxon>asterids</taxon>
        <taxon>lamiids</taxon>
        <taxon>Lamiales</taxon>
        <taxon>Orobanchaceae</taxon>
        <taxon>Rehmannieae</taxon>
        <taxon>Rehmannia</taxon>
    </lineage>
</organism>
<dbReference type="PANTHER" id="PTHR31807:SF2">
    <property type="entry name" value="PROTEIN SNOWY COTYLEDON 3"/>
    <property type="match status" value="1"/>
</dbReference>
<evidence type="ECO:0000256" key="2">
    <source>
        <dbReference type="SAM" id="MobiDB-lite"/>
    </source>
</evidence>
<name>A0ABR0VY78_REHGL</name>
<feature type="compositionally biased region" description="Polar residues" evidence="2">
    <location>
        <begin position="1"/>
        <end position="18"/>
    </location>
</feature>
<evidence type="ECO:0000256" key="1">
    <source>
        <dbReference type="ARBA" id="ARBA00010016"/>
    </source>
</evidence>